<name>A0A5C2STX4_9APHY</name>
<protein>
    <submittedName>
        <fullName evidence="3">Uncharacterized protein</fullName>
    </submittedName>
</protein>
<keyword evidence="4" id="KW-1185">Reference proteome</keyword>
<feature type="compositionally biased region" description="Polar residues" evidence="1">
    <location>
        <begin position="1000"/>
        <end position="1011"/>
    </location>
</feature>
<feature type="compositionally biased region" description="Basic and acidic residues" evidence="1">
    <location>
        <begin position="845"/>
        <end position="863"/>
    </location>
</feature>
<dbReference type="EMBL" id="ML122251">
    <property type="protein sequence ID" value="RPD66557.1"/>
    <property type="molecule type" value="Genomic_DNA"/>
</dbReference>
<feature type="region of interest" description="Disordered" evidence="1">
    <location>
        <begin position="1027"/>
        <end position="1112"/>
    </location>
</feature>
<feature type="compositionally biased region" description="Low complexity" evidence="1">
    <location>
        <begin position="647"/>
        <end position="667"/>
    </location>
</feature>
<feature type="region of interest" description="Disordered" evidence="1">
    <location>
        <begin position="548"/>
        <end position="578"/>
    </location>
</feature>
<feature type="compositionally biased region" description="Polar residues" evidence="1">
    <location>
        <begin position="476"/>
        <end position="496"/>
    </location>
</feature>
<keyword evidence="2" id="KW-0472">Membrane</keyword>
<feature type="compositionally biased region" description="Basic and acidic residues" evidence="1">
    <location>
        <begin position="156"/>
        <end position="167"/>
    </location>
</feature>
<keyword evidence="2" id="KW-1133">Transmembrane helix</keyword>
<feature type="compositionally biased region" description="Low complexity" evidence="1">
    <location>
        <begin position="549"/>
        <end position="570"/>
    </location>
</feature>
<feature type="compositionally biased region" description="Pro residues" evidence="1">
    <location>
        <begin position="1058"/>
        <end position="1084"/>
    </location>
</feature>
<dbReference type="STRING" id="1328759.A0A5C2STX4"/>
<evidence type="ECO:0000256" key="1">
    <source>
        <dbReference type="SAM" id="MobiDB-lite"/>
    </source>
</evidence>
<feature type="compositionally biased region" description="Polar residues" evidence="1">
    <location>
        <begin position="891"/>
        <end position="907"/>
    </location>
</feature>
<feature type="compositionally biased region" description="Pro residues" evidence="1">
    <location>
        <begin position="625"/>
        <end position="639"/>
    </location>
</feature>
<feature type="region of interest" description="Disordered" evidence="1">
    <location>
        <begin position="759"/>
        <end position="1011"/>
    </location>
</feature>
<organism evidence="3 4">
    <name type="scientific">Lentinus tigrinus ALCF2SS1-6</name>
    <dbReference type="NCBI Taxonomy" id="1328759"/>
    <lineage>
        <taxon>Eukaryota</taxon>
        <taxon>Fungi</taxon>
        <taxon>Dikarya</taxon>
        <taxon>Basidiomycota</taxon>
        <taxon>Agaricomycotina</taxon>
        <taxon>Agaricomycetes</taxon>
        <taxon>Polyporales</taxon>
        <taxon>Polyporaceae</taxon>
        <taxon>Lentinus</taxon>
    </lineage>
</organism>
<feature type="compositionally biased region" description="Pro residues" evidence="1">
    <location>
        <begin position="1157"/>
        <end position="1185"/>
    </location>
</feature>
<feature type="region of interest" description="Disordered" evidence="1">
    <location>
        <begin position="1128"/>
        <end position="1234"/>
    </location>
</feature>
<keyword evidence="2" id="KW-0812">Transmembrane</keyword>
<evidence type="ECO:0000313" key="4">
    <source>
        <dbReference type="Proteomes" id="UP000313359"/>
    </source>
</evidence>
<dbReference type="Proteomes" id="UP000313359">
    <property type="component" value="Unassembled WGS sequence"/>
</dbReference>
<gene>
    <name evidence="3" type="ORF">L227DRAFT_148457</name>
</gene>
<feature type="compositionally biased region" description="Polar residues" evidence="1">
    <location>
        <begin position="956"/>
        <end position="969"/>
    </location>
</feature>
<evidence type="ECO:0000313" key="3">
    <source>
        <dbReference type="EMBL" id="RPD66557.1"/>
    </source>
</evidence>
<feature type="compositionally biased region" description="Pro residues" evidence="1">
    <location>
        <begin position="327"/>
        <end position="344"/>
    </location>
</feature>
<accession>A0A5C2STX4</accession>
<reference evidence="3" key="1">
    <citation type="journal article" date="2018" name="Genome Biol. Evol.">
        <title>Genomics and development of Lentinus tigrinus, a white-rot wood-decaying mushroom with dimorphic fruiting bodies.</title>
        <authorList>
            <person name="Wu B."/>
            <person name="Xu Z."/>
            <person name="Knudson A."/>
            <person name="Carlson A."/>
            <person name="Chen N."/>
            <person name="Kovaka S."/>
            <person name="LaButti K."/>
            <person name="Lipzen A."/>
            <person name="Pennachio C."/>
            <person name="Riley R."/>
            <person name="Schakwitz W."/>
            <person name="Umezawa K."/>
            <person name="Ohm R.A."/>
            <person name="Grigoriev I.V."/>
            <person name="Nagy L.G."/>
            <person name="Gibbons J."/>
            <person name="Hibbett D."/>
        </authorList>
    </citation>
    <scope>NUCLEOTIDE SEQUENCE [LARGE SCALE GENOMIC DNA]</scope>
    <source>
        <strain evidence="3">ALCF2SS1-6</strain>
    </source>
</reference>
<dbReference type="OrthoDB" id="3237291at2759"/>
<dbReference type="AlphaFoldDB" id="A0A5C2STX4"/>
<feature type="compositionally biased region" description="Polar residues" evidence="1">
    <location>
        <begin position="978"/>
        <end position="990"/>
    </location>
</feature>
<feature type="region of interest" description="Disordered" evidence="1">
    <location>
        <begin position="596"/>
        <end position="694"/>
    </location>
</feature>
<proteinExistence type="predicted"/>
<evidence type="ECO:0000256" key="2">
    <source>
        <dbReference type="SAM" id="Phobius"/>
    </source>
</evidence>
<feature type="compositionally biased region" description="Acidic residues" evidence="1">
    <location>
        <begin position="260"/>
        <end position="271"/>
    </location>
</feature>
<feature type="transmembrane region" description="Helical" evidence="2">
    <location>
        <begin position="60"/>
        <end position="78"/>
    </location>
</feature>
<feature type="compositionally biased region" description="Low complexity" evidence="1">
    <location>
        <begin position="820"/>
        <end position="840"/>
    </location>
</feature>
<feature type="region of interest" description="Disordered" evidence="1">
    <location>
        <begin position="462"/>
        <end position="503"/>
    </location>
</feature>
<sequence>MCAVVAREWAAAISVTRAGVDAGERQAAVLTAQRSFITSTIISSAVLPVRRAGHRSRGSLVVTVVVAVVAFLFAVLSMTSTRAPVPPVDLKARIAALQQQQHANAQPAAGTTTSQPLPKANAVVTGNNALRDRIASFEKQGAVPKPKGRFGFAPPMEKDATTTKRGELYGNRVPGLSRPHIPVPPSSKSDKKQPRSRSASRLELDRYATSPSPPGSPFIVSDNGDSVGDVFSDGDANSPNDPASLEESQQQSIDALVESANDDVTTEEQETTEVPSVAPADVDGPSSDRPDPGADQPDESPAIAELPSDPEPAKDALPPVVDATPSQPEPPAPSELKAPTPPPVVEVVVRDSEPEPEPEPAKVLVEDAVDPAVQAVIDELDRATRLGDAGSVVVPAVSLQAIAELGVASDQQQNSVQDLLDQLLLQQDALDVATPIKQRFSLNGSLSQLAVRTYLAQQSELAAKAPETPEKKEVQPTVNTQSSSQFLSPATPSAYSPDSPVAEPLSPASDIYAAYLAPTPSVPFGRALPAIPEAPDSPAALAFKNTRRGTFGTESGGSTPPSSAPLTTPSDDSNTFTSLRDNLTKTNVHLGRIASPPLSVVIPPRTETPKPAQPANGKAEKSTPPSHPPPAARSLPAPPDSAGLSVTSPESAYSATSSYSGEGSPSSGTVSRKVSTRRKMISPLPPTSPYEEPVLTPIEGPKGFRAVVHEKVVEGKSRPVSMIMQYPDLPSPTPMNAANMSDLAMLLADAALLEKQLTDTRAPQKRLPSRPSAGPKATPTPPPATGRGISDRPRPVQDLPESPDDAELFNRLSQDQSITSRTSQYDSSRQSSQYESSRNSARQSQYEHRPLPTRPSIDRERKTSMSASRPSLDRRPSRPSLERMPSRPSLDPSSSARPSIDSTSARPQLQPMFLSADPNAVRIPLPPRPKSAMASSRSQTSTPPVPPPKSPPRTGYLTNLLSRAKSSGNLRADPRDSVGSSSEDSVMVSTPPTPPYEMTANETGSVRSSRIFKNSFSRASNFADRLLHRKEGSNQSPEVAIASGDEDDQQMAGSRSLPRPPRPLPLPPRPLPPRGLPPPVPGEQPPSNGSSTNLAPLPPPGQPGLQRRGSWKSIASVSTTGISEALDGVYDSFPSVPDTVPRAGGLPPGPNAYISPRPAPRPPTVPPPSQPLPPPPNQPLPPPPRGASHNNGLSSAGYPGLPANPAQRPKTLPSRPKIPPQKAPPTGALRSGMI</sequence>
<feature type="region of interest" description="Disordered" evidence="1">
    <location>
        <begin position="137"/>
        <end position="362"/>
    </location>
</feature>
<feature type="compositionally biased region" description="Polar residues" evidence="1">
    <location>
        <begin position="237"/>
        <end position="253"/>
    </location>
</feature>
<feature type="compositionally biased region" description="Low complexity" evidence="1">
    <location>
        <begin position="220"/>
        <end position="235"/>
    </location>
</feature>
<feature type="compositionally biased region" description="Basic and acidic residues" evidence="1">
    <location>
        <begin position="871"/>
        <end position="885"/>
    </location>
</feature>